<name>A0A2A3ZJ13_BREAU</name>
<evidence type="ECO:0000313" key="4">
    <source>
        <dbReference type="Proteomes" id="UP000217720"/>
    </source>
</evidence>
<comment type="caution">
    <text evidence="3">The sequence shown here is derived from an EMBL/GenBank/DDBJ whole genome shotgun (WGS) entry which is preliminary data.</text>
</comment>
<dbReference type="InterPro" id="IPR002575">
    <property type="entry name" value="Aminoglycoside_PTrfase"/>
</dbReference>
<accession>A0A2A3ZJ13</accession>
<dbReference type="EMBL" id="NRGO01000004">
    <property type="protein sequence ID" value="PCC51504.1"/>
    <property type="molecule type" value="Genomic_DNA"/>
</dbReference>
<dbReference type="InterPro" id="IPR011009">
    <property type="entry name" value="Kinase-like_dom_sf"/>
</dbReference>
<dbReference type="Gene3D" id="3.90.1200.10">
    <property type="match status" value="1"/>
</dbReference>
<sequence length="434" mass="46533">MTDLHGIDDEATAELDEATAELDEATAELDEATAEFANLPYVTELRSAEALSQRLGFPVVPNRIRVKPGRNAIVSWSREAGSRLDGLEDWGWTAVVTSADKLVNIRRRAARHDETITVHECSEPRSAGATGSVLLSGSVAADSKLGKETARAIARLNGEIDVIGYNPGRRVLLKHSPEHAGAPEFIRIGTRSQQHLVETAKQWTDWGLPTLPVEPIGSKGTAVGSPWWGTGDLETSPDLAVAEEVGVIIAELHRHTPAEVVSGSSPSPFDQAEETATLLAQLLPEVGRSVQDIVRELRQRIGNEPLTGAAADGGARAIHGDLSPDQVLVGHSECRIIDLDRAGVGPVGMDLGRWVAACRRRTDEEGTSLEAGFLDGYRAAGGVDVDVEAWAAWAMLVTAVEPWRTCRPDWQQATMQTINAAQQALSANASRVSK</sequence>
<protein>
    <recommendedName>
        <fullName evidence="2">Aminoglycoside phosphotransferase domain-containing protein</fullName>
    </recommendedName>
</protein>
<dbReference type="SUPFAM" id="SSF56112">
    <property type="entry name" value="Protein kinase-like (PK-like)"/>
    <property type="match status" value="1"/>
</dbReference>
<reference evidence="3 4" key="1">
    <citation type="journal article" date="2017" name="Elife">
        <title>Extensive horizontal gene transfer in cheese-associated bacteria.</title>
        <authorList>
            <person name="Bonham K.S."/>
            <person name="Wolfe B.E."/>
            <person name="Dutton R.J."/>
        </authorList>
    </citation>
    <scope>NUCLEOTIDE SEQUENCE [LARGE SCALE GENOMIC DNA]</scope>
    <source>
        <strain evidence="3 4">900_6</strain>
    </source>
</reference>
<dbReference type="Pfam" id="PF01636">
    <property type="entry name" value="APH"/>
    <property type="match status" value="1"/>
</dbReference>
<gene>
    <name evidence="3" type="ORF">CIK62_03090</name>
</gene>
<keyword evidence="1" id="KW-0175">Coiled coil</keyword>
<dbReference type="RefSeq" id="WP_096159789.1">
    <property type="nucleotide sequence ID" value="NZ_NRGO01000004.1"/>
</dbReference>
<evidence type="ECO:0000256" key="1">
    <source>
        <dbReference type="SAM" id="Coils"/>
    </source>
</evidence>
<feature type="domain" description="Aminoglycoside phosphotransferase" evidence="2">
    <location>
        <begin position="237"/>
        <end position="379"/>
    </location>
</feature>
<feature type="coiled-coil region" evidence="1">
    <location>
        <begin position="8"/>
        <end position="35"/>
    </location>
</feature>
<dbReference type="AlphaFoldDB" id="A0A2A3ZJ13"/>
<evidence type="ECO:0000259" key="2">
    <source>
        <dbReference type="Pfam" id="PF01636"/>
    </source>
</evidence>
<dbReference type="Proteomes" id="UP000217720">
    <property type="component" value="Unassembled WGS sequence"/>
</dbReference>
<evidence type="ECO:0000313" key="3">
    <source>
        <dbReference type="EMBL" id="PCC51504.1"/>
    </source>
</evidence>
<organism evidence="3 4">
    <name type="scientific">Brevibacterium aurantiacum</name>
    <dbReference type="NCBI Taxonomy" id="273384"/>
    <lineage>
        <taxon>Bacteria</taxon>
        <taxon>Bacillati</taxon>
        <taxon>Actinomycetota</taxon>
        <taxon>Actinomycetes</taxon>
        <taxon>Micrococcales</taxon>
        <taxon>Brevibacteriaceae</taxon>
        <taxon>Brevibacterium</taxon>
    </lineage>
</organism>
<proteinExistence type="predicted"/>